<dbReference type="GeneID" id="4906570"/>
<gene>
    <name evidence="1" type="ordered locus">Smar_0878</name>
</gene>
<organism evidence="1 2">
    <name type="scientific">Staphylothermus marinus (strain ATCC 43588 / DSM 3639 / JCM 9404 / F1)</name>
    <dbReference type="NCBI Taxonomy" id="399550"/>
    <lineage>
        <taxon>Archaea</taxon>
        <taxon>Thermoproteota</taxon>
        <taxon>Thermoprotei</taxon>
        <taxon>Desulfurococcales</taxon>
        <taxon>Desulfurococcaceae</taxon>
        <taxon>Staphylothermus</taxon>
    </lineage>
</organism>
<dbReference type="AlphaFoldDB" id="A3DMW8"/>
<dbReference type="InterPro" id="IPR015947">
    <property type="entry name" value="PUA-like_sf"/>
</dbReference>
<dbReference type="KEGG" id="smr:Smar_0878"/>
<proteinExistence type="predicted"/>
<reference evidence="1 2" key="2">
    <citation type="journal article" date="2009" name="Stand. Genomic Sci.">
        <title>Complete genome sequence of Staphylothermus marinus Stetter and Fiala 1986 type strain F1.</title>
        <authorList>
            <person name="Anderson I.J."/>
            <person name="Sun H."/>
            <person name="Lapidus A."/>
            <person name="Copeland A."/>
            <person name="Glavina Del Rio T."/>
            <person name="Tice H."/>
            <person name="Dalin E."/>
            <person name="Lucas S."/>
            <person name="Barry K."/>
            <person name="Land M."/>
            <person name="Richardson P."/>
            <person name="Huber H."/>
            <person name="Kyrpides N.C."/>
        </authorList>
    </citation>
    <scope>NUCLEOTIDE SEQUENCE [LARGE SCALE GENOMIC DNA]</scope>
    <source>
        <strain evidence="2">ATCC 43588 / DSM 3639 / JCM 9404 / F1</strain>
    </source>
</reference>
<dbReference type="Gene3D" id="2.30.130.30">
    <property type="entry name" value="Hypothetical protein"/>
    <property type="match status" value="1"/>
</dbReference>
<dbReference type="RefSeq" id="WP_011839169.1">
    <property type="nucleotide sequence ID" value="NC_009033.1"/>
</dbReference>
<reference evidence="2" key="1">
    <citation type="journal article" date="2009" name="BMC Genomics">
        <title>The complete genome sequence of Staphylothermus marinus reveals differences in sulfur metabolism among heterotrophic Crenarchaeota.</title>
        <authorList>
            <person name="Anderson I.J."/>
            <person name="Dharmarajan L."/>
            <person name="Rodriguez J."/>
            <person name="Hooper S."/>
            <person name="Porat I."/>
            <person name="Ulrich L.E."/>
            <person name="Elkins J.G."/>
            <person name="Mavromatis K."/>
            <person name="Sun H."/>
            <person name="Land M."/>
            <person name="Lapidus A."/>
            <person name="Lucas S."/>
            <person name="Barry K."/>
            <person name="Huber H."/>
            <person name="Zhulin I.B."/>
            <person name="Whitman W.B."/>
            <person name="Mukhopadhyay B."/>
            <person name="Woese C."/>
            <person name="Bristow J."/>
            <person name="Kyrpides N."/>
        </authorList>
    </citation>
    <scope>NUCLEOTIDE SEQUENCE [LARGE SCALE GENOMIC DNA]</scope>
    <source>
        <strain evidence="2">ATCC 43588 / DSM 3639 / JCM 9404 / F1</strain>
    </source>
</reference>
<dbReference type="Proteomes" id="UP000000254">
    <property type="component" value="Chromosome"/>
</dbReference>
<accession>A3DMW8</accession>
<sequence>MVENTPMYLMSIKPKYAYRIFTNIKKFELRKWFGVTPEKGSIIVVYASGSVRAIIGEFRVGRIISGKPSHIWDKLSLFEETGVSEEDYQYIKGSKMAMALEVIDPKLYIKPITLDEIRSIIPGFMPPFSFRRLYTDEPLYELIIRKAREYLYMKTM</sequence>
<evidence type="ECO:0000313" key="1">
    <source>
        <dbReference type="EMBL" id="ABN69978.1"/>
    </source>
</evidence>
<dbReference type="STRING" id="399550.Smar_0878"/>
<dbReference type="EMBL" id="CP000575">
    <property type="protein sequence ID" value="ABN69978.1"/>
    <property type="molecule type" value="Genomic_DNA"/>
</dbReference>
<dbReference type="eggNOG" id="arCOG01734">
    <property type="taxonomic scope" value="Archaea"/>
</dbReference>
<keyword evidence="2" id="KW-1185">Reference proteome</keyword>
<name>A3DMW8_STAMF</name>
<dbReference type="OrthoDB" id="84651at2157"/>
<protein>
    <submittedName>
        <fullName evidence="1">Uncharacterized protein</fullName>
    </submittedName>
</protein>
<dbReference type="HOGENOM" id="CLU_135561_2_0_2"/>
<dbReference type="SUPFAM" id="SSF88697">
    <property type="entry name" value="PUA domain-like"/>
    <property type="match status" value="1"/>
</dbReference>
<evidence type="ECO:0000313" key="2">
    <source>
        <dbReference type="Proteomes" id="UP000000254"/>
    </source>
</evidence>